<accession>A0A0C3D845</accession>
<keyword evidence="1" id="KW-0862">Zinc</keyword>
<reference evidence="4 5" key="1">
    <citation type="submission" date="2014-04" db="EMBL/GenBank/DDBJ databases">
        <authorList>
            <consortium name="DOE Joint Genome Institute"/>
            <person name="Kuo A."/>
            <person name="Martino E."/>
            <person name="Perotto S."/>
            <person name="Kohler A."/>
            <person name="Nagy L.G."/>
            <person name="Floudas D."/>
            <person name="Copeland A."/>
            <person name="Barry K.W."/>
            <person name="Cichocki N."/>
            <person name="Veneault-Fourrey C."/>
            <person name="LaButti K."/>
            <person name="Lindquist E.A."/>
            <person name="Lipzen A."/>
            <person name="Lundell T."/>
            <person name="Morin E."/>
            <person name="Murat C."/>
            <person name="Sun H."/>
            <person name="Tunlid A."/>
            <person name="Henrissat B."/>
            <person name="Grigoriev I.V."/>
            <person name="Hibbett D.S."/>
            <person name="Martin F."/>
            <person name="Nordberg H.P."/>
            <person name="Cantor M.N."/>
            <person name="Hua S.X."/>
        </authorList>
    </citation>
    <scope>NUCLEOTIDE SEQUENCE [LARGE SCALE GENOMIC DNA]</scope>
    <source>
        <strain evidence="4 5">Zn</strain>
    </source>
</reference>
<name>A0A0C3D845_OIDMZ</name>
<dbReference type="CDD" id="cd16473">
    <property type="entry name" value="RING-H2_RNF103"/>
    <property type="match status" value="1"/>
</dbReference>
<dbReference type="GO" id="GO:0005737">
    <property type="term" value="C:cytoplasm"/>
    <property type="evidence" value="ECO:0007669"/>
    <property type="project" value="TreeGrafter"/>
</dbReference>
<keyword evidence="1" id="KW-0479">Metal-binding</keyword>
<dbReference type="EMBL" id="KN832881">
    <property type="protein sequence ID" value="KIM98062.1"/>
    <property type="molecule type" value="Genomic_DNA"/>
</dbReference>
<dbReference type="OrthoDB" id="21204at2759"/>
<dbReference type="GO" id="GO:0006511">
    <property type="term" value="P:ubiquitin-dependent protein catabolic process"/>
    <property type="evidence" value="ECO:0007669"/>
    <property type="project" value="TreeGrafter"/>
</dbReference>
<dbReference type="InterPro" id="IPR051826">
    <property type="entry name" value="E3_ubiquitin-ligase_domain"/>
</dbReference>
<evidence type="ECO:0000313" key="5">
    <source>
        <dbReference type="Proteomes" id="UP000054321"/>
    </source>
</evidence>
<dbReference type="HOGENOM" id="CLU_027981_0_0_1"/>
<dbReference type="GO" id="GO:0008270">
    <property type="term" value="F:zinc ion binding"/>
    <property type="evidence" value="ECO:0007669"/>
    <property type="project" value="UniProtKB-KW"/>
</dbReference>
<feature type="domain" description="RING-type" evidence="3">
    <location>
        <begin position="370"/>
        <end position="413"/>
    </location>
</feature>
<dbReference type="PANTHER" id="PTHR22765:SF413">
    <property type="entry name" value="FINGER DOMAIN PROTEIN, PUTATIVE (AFU_ORTHOLOGUE AFUA_1G04600)-RELATED"/>
    <property type="match status" value="1"/>
</dbReference>
<keyword evidence="2" id="KW-0812">Transmembrane</keyword>
<keyword evidence="2" id="KW-1133">Transmembrane helix</keyword>
<dbReference type="SUPFAM" id="SSF57850">
    <property type="entry name" value="RING/U-box"/>
    <property type="match status" value="1"/>
</dbReference>
<protein>
    <recommendedName>
        <fullName evidence="3">RING-type domain-containing protein</fullName>
    </recommendedName>
</protein>
<evidence type="ECO:0000256" key="2">
    <source>
        <dbReference type="SAM" id="Phobius"/>
    </source>
</evidence>
<dbReference type="PANTHER" id="PTHR22765">
    <property type="entry name" value="RING FINGER AND PROTEASE ASSOCIATED DOMAIN-CONTAINING"/>
    <property type="match status" value="1"/>
</dbReference>
<keyword evidence="2" id="KW-0472">Membrane</keyword>
<dbReference type="Gene3D" id="3.30.40.10">
    <property type="entry name" value="Zinc/RING finger domain, C3HC4 (zinc finger)"/>
    <property type="match status" value="1"/>
</dbReference>
<evidence type="ECO:0000256" key="1">
    <source>
        <dbReference type="PROSITE-ProRule" id="PRU00175"/>
    </source>
</evidence>
<evidence type="ECO:0000313" key="4">
    <source>
        <dbReference type="EMBL" id="KIM98062.1"/>
    </source>
</evidence>
<organism evidence="4 5">
    <name type="scientific">Oidiodendron maius (strain Zn)</name>
    <dbReference type="NCBI Taxonomy" id="913774"/>
    <lineage>
        <taxon>Eukaryota</taxon>
        <taxon>Fungi</taxon>
        <taxon>Dikarya</taxon>
        <taxon>Ascomycota</taxon>
        <taxon>Pezizomycotina</taxon>
        <taxon>Leotiomycetes</taxon>
        <taxon>Leotiomycetes incertae sedis</taxon>
        <taxon>Myxotrichaceae</taxon>
        <taxon>Oidiodendron</taxon>
    </lineage>
</organism>
<feature type="transmembrane region" description="Helical" evidence="2">
    <location>
        <begin position="235"/>
        <end position="260"/>
    </location>
</feature>
<dbReference type="AlphaFoldDB" id="A0A0C3D845"/>
<dbReference type="Proteomes" id="UP000054321">
    <property type="component" value="Unassembled WGS sequence"/>
</dbReference>
<proteinExistence type="predicted"/>
<dbReference type="Pfam" id="PF13639">
    <property type="entry name" value="zf-RING_2"/>
    <property type="match status" value="1"/>
</dbReference>
<reference evidence="5" key="2">
    <citation type="submission" date="2015-01" db="EMBL/GenBank/DDBJ databases">
        <title>Evolutionary Origins and Diversification of the Mycorrhizal Mutualists.</title>
        <authorList>
            <consortium name="DOE Joint Genome Institute"/>
            <consortium name="Mycorrhizal Genomics Consortium"/>
            <person name="Kohler A."/>
            <person name="Kuo A."/>
            <person name="Nagy L.G."/>
            <person name="Floudas D."/>
            <person name="Copeland A."/>
            <person name="Barry K.W."/>
            <person name="Cichocki N."/>
            <person name="Veneault-Fourrey C."/>
            <person name="LaButti K."/>
            <person name="Lindquist E.A."/>
            <person name="Lipzen A."/>
            <person name="Lundell T."/>
            <person name="Morin E."/>
            <person name="Murat C."/>
            <person name="Riley R."/>
            <person name="Ohm R."/>
            <person name="Sun H."/>
            <person name="Tunlid A."/>
            <person name="Henrissat B."/>
            <person name="Grigoriev I.V."/>
            <person name="Hibbett D.S."/>
            <person name="Martin F."/>
        </authorList>
    </citation>
    <scope>NUCLEOTIDE SEQUENCE [LARGE SCALE GENOMIC DNA]</scope>
    <source>
        <strain evidence="5">Zn</strain>
    </source>
</reference>
<dbReference type="STRING" id="913774.A0A0C3D845"/>
<evidence type="ECO:0000259" key="3">
    <source>
        <dbReference type="PROSITE" id="PS50089"/>
    </source>
</evidence>
<dbReference type="PROSITE" id="PS50089">
    <property type="entry name" value="ZF_RING_2"/>
    <property type="match status" value="1"/>
</dbReference>
<dbReference type="InParanoid" id="A0A0C3D845"/>
<gene>
    <name evidence="4" type="ORF">OIDMADRAFT_203513</name>
</gene>
<keyword evidence="1" id="KW-0863">Zinc-finger</keyword>
<sequence length="563" mass="62070">MSISGVDTFVLLCPNGEWYNATSVQDIDNVVQELSPDISFSQHLDHDILQTLSTHNAAAGSTITGFLYVPDLEDGDPCGNISSQYVPSNVTRQANLPPTDFTLIAIAPWISVECTQAYLAAARLDPARAFLFYLVGNWTVNGTTLSGSTQPPPISSPAWDLHDGGRWRSANSFPIYALPTDVGNQLMHELSLYSGNMTDVPNGHDISEVPGTDPRDYVRLYTAIDTSNSSNLPSLWVFLLIVVGILAFMLGATSAAMHLIQRARRNSLRRRILNGEVDLEALGIKRLTVPQEVIEKCPLFTYNYEEEKSTGLTNFVGPDISREVSHTAKETLQAREVLPSPEHRSSSSDEIASNHSSLAHKFLPYSQPTCPICLEDFKSGITPIRELPCGHIFHPECIDSFLSNNSSLCPMCKKSVLPAGYCPARITNSIVRRERNLRRLRSRVTVNEEGGVQIAGTRMQSFSSDFRRIFHRSPAARYSPATPGSIPLQPRPALVAEATTLNPRASVLGNEISPSQDELSRDHLAQRGIQDLSGEQHVLADDASSRRRSKWQRFIKKAFPGFS</sequence>
<dbReference type="GO" id="GO:0061630">
    <property type="term" value="F:ubiquitin protein ligase activity"/>
    <property type="evidence" value="ECO:0007669"/>
    <property type="project" value="TreeGrafter"/>
</dbReference>
<dbReference type="InterPro" id="IPR001841">
    <property type="entry name" value="Znf_RING"/>
</dbReference>
<dbReference type="InterPro" id="IPR013083">
    <property type="entry name" value="Znf_RING/FYVE/PHD"/>
</dbReference>
<keyword evidence="5" id="KW-1185">Reference proteome</keyword>
<dbReference type="SMART" id="SM00184">
    <property type="entry name" value="RING"/>
    <property type="match status" value="1"/>
</dbReference>